<keyword evidence="4" id="KW-1185">Reference proteome</keyword>
<dbReference type="Proteomes" id="UP000298057">
    <property type="component" value="Unassembled WGS sequence"/>
</dbReference>
<sequence>MVNLKNFLPKLYSALLILFTLSTMGCYTRPKKSGILDFMNISNFVSYLTGSSFPLNVQVNGLTNSGVLVVELASTGEQLTFSAAGTDSFSGYYDPNIVYTLNIITPPATLPTQTCIISNPNLTLTFASTTFVVNCAENWYKANVAVTGIDSTNTVDLEVLNNGTELKMRNSNGTISFDVGDGLPYDITIGAVPTVPSTHICQVVTSPANGTIAGADVNLQISCLSLMKTSVPAAGSFFPATKAMNFTFSGPVTGCVLDATGGGPPFSAGTADNSPGITYVGNTARVAPTTLPWTFGSFNFPLNVVFILTGCKDAVALANGGATISLNVKMMEGDVYFISDTSGNDSNSCTDPSDSCKTIQTGVNQCNSASVCTVFVEGGNYIISGAASPISMTSSGGVRLVGSFDSSFSTQDLTGTPTRILDNRTVIQCPGTVLSSNECAPITITASGMAGDTTKAHTIQGFSIFADESKPNAFAIRILNGDSNSYVYIYGNYISGGEGGLGVENATGTRGGIYLLSSSSNNQIDTNVIKGGFGALNSTAVYSYNSNTYLLRNRISGDKAVNDSHSVWVVNFIDTLVAVINNTMNFRQYTDASVTSQFSYGIRTEENTTALLKHYIVGNTIYSSGATVGSNYGIYLTGVGTNAQMANNIIQATGSNGVCAQFSTDPIPTLAMFRGNNLNCSTGTLVRSASTSYNMLCSGVFTNTALCALALLSDKFLNNGLSTVRSDQNFTVIPSFAGYTMAQPWLSMTTTNGGPCAIAFGGIETSGYLNSFFDPIYKFDAVIAAPVARTTSSGGNTPSGSAGYSIGAFELDDSGCAP</sequence>
<protein>
    <submittedName>
        <fullName evidence="1">Uncharacterized protein</fullName>
    </submittedName>
</protein>
<dbReference type="InterPro" id="IPR006626">
    <property type="entry name" value="PbH1"/>
</dbReference>
<dbReference type="SUPFAM" id="SSF51126">
    <property type="entry name" value="Pectin lyase-like"/>
    <property type="match status" value="1"/>
</dbReference>
<dbReference type="Proteomes" id="UP000297832">
    <property type="component" value="Unassembled WGS sequence"/>
</dbReference>
<proteinExistence type="predicted"/>
<gene>
    <name evidence="1" type="ORF">EHQ81_17420</name>
    <name evidence="2" type="ORF">EHQ82_08805</name>
</gene>
<dbReference type="Gene3D" id="2.160.20.10">
    <property type="entry name" value="Single-stranded right-handed beta-helix, Pectin lyase-like"/>
    <property type="match status" value="1"/>
</dbReference>
<organism evidence="1 3">
    <name type="scientific">Leptospira selangorensis</name>
    <dbReference type="NCBI Taxonomy" id="2484982"/>
    <lineage>
        <taxon>Bacteria</taxon>
        <taxon>Pseudomonadati</taxon>
        <taxon>Spirochaetota</taxon>
        <taxon>Spirochaetia</taxon>
        <taxon>Leptospirales</taxon>
        <taxon>Leptospiraceae</taxon>
        <taxon>Leptospira</taxon>
    </lineage>
</organism>
<comment type="caution">
    <text evidence="1">The sequence shown here is derived from an EMBL/GenBank/DDBJ whole genome shotgun (WGS) entry which is preliminary data.</text>
</comment>
<reference evidence="2" key="1">
    <citation type="submission" date="2018-10" db="EMBL/GenBank/DDBJ databases">
        <authorList>
            <person name="Vincent A.T."/>
            <person name="Schiettekatte O."/>
            <person name="Bourhy P."/>
            <person name="Veyrier F.J."/>
            <person name="Picardeau M."/>
        </authorList>
    </citation>
    <scope>NUCLEOTIDE SEQUENCE</scope>
    <source>
        <strain evidence="2">201702406</strain>
    </source>
</reference>
<evidence type="ECO:0000313" key="3">
    <source>
        <dbReference type="Proteomes" id="UP000297832"/>
    </source>
</evidence>
<dbReference type="RefSeq" id="WP_135627089.1">
    <property type="nucleotide sequence ID" value="NZ_RQGU01000090.1"/>
</dbReference>
<dbReference type="InterPro" id="IPR011050">
    <property type="entry name" value="Pectin_lyase_fold/virulence"/>
</dbReference>
<dbReference type="InterPro" id="IPR012334">
    <property type="entry name" value="Pectin_lyas_fold"/>
</dbReference>
<name>A0A5F2C1Q2_9LEPT</name>
<dbReference type="EMBL" id="RQGV01000019">
    <property type="protein sequence ID" value="TGM11450.1"/>
    <property type="molecule type" value="Genomic_DNA"/>
</dbReference>
<dbReference type="SMART" id="SM00710">
    <property type="entry name" value="PbH1"/>
    <property type="match status" value="5"/>
</dbReference>
<evidence type="ECO:0000313" key="1">
    <source>
        <dbReference type="EMBL" id="TGM11450.1"/>
    </source>
</evidence>
<accession>A0A5F2C1Q2</accession>
<evidence type="ECO:0000313" key="4">
    <source>
        <dbReference type="Proteomes" id="UP000298057"/>
    </source>
</evidence>
<dbReference type="EMBL" id="RQGU01000090">
    <property type="protein sequence ID" value="TGM21099.1"/>
    <property type="molecule type" value="Genomic_DNA"/>
</dbReference>
<dbReference type="PROSITE" id="PS51257">
    <property type="entry name" value="PROKAR_LIPOPROTEIN"/>
    <property type="match status" value="1"/>
</dbReference>
<evidence type="ECO:0000313" key="2">
    <source>
        <dbReference type="EMBL" id="TGM21099.1"/>
    </source>
</evidence>
<reference evidence="1 3" key="2">
    <citation type="journal article" date="2019" name="PLoS Negl. Trop. Dis.">
        <title>Revisiting the worldwide diversity of Leptospira species in the environment.</title>
        <authorList>
            <person name="Vincent A.T."/>
            <person name="Schiettekatte O."/>
            <person name="Bourhy P."/>
            <person name="Veyrier F.J."/>
            <person name="Picardeau M."/>
        </authorList>
    </citation>
    <scope>NUCLEOTIDE SEQUENCE [LARGE SCALE GENOMIC DNA]</scope>
    <source>
        <strain evidence="1 3">201702405</strain>
        <strain evidence="2">201702406</strain>
    </source>
</reference>
<dbReference type="AlphaFoldDB" id="A0A5F2C1Q2"/>